<keyword evidence="2" id="KW-1185">Reference proteome</keyword>
<dbReference type="AlphaFoldDB" id="D5EKZ2"/>
<dbReference type="STRING" id="583355.Caka_0065"/>
<evidence type="ECO:0000313" key="2">
    <source>
        <dbReference type="Proteomes" id="UP000000925"/>
    </source>
</evidence>
<proteinExistence type="predicted"/>
<sequence length="96" mass="10533">MSQQRPWYTALSSLVVTLVDDREIATRTTQSIAAHPAISVETAIGNYLPVAIEGADARPIHQWIEALPGVRYVDVVFCSTETTSDQLNPASTPHER</sequence>
<dbReference type="EMBL" id="CP001998">
    <property type="protein sequence ID" value="ADE53094.1"/>
    <property type="molecule type" value="Genomic_DNA"/>
</dbReference>
<reference evidence="1 2" key="1">
    <citation type="journal article" date="2010" name="Stand. Genomic Sci.">
        <title>Complete genome sequence of Coraliomargarita akajimensis type strain (04OKA010-24).</title>
        <authorList>
            <person name="Mavromatis K."/>
            <person name="Abt B."/>
            <person name="Brambilla E."/>
            <person name="Lapidus A."/>
            <person name="Copeland A."/>
            <person name="Deshpande S."/>
            <person name="Nolan M."/>
            <person name="Lucas S."/>
            <person name="Tice H."/>
            <person name="Cheng J.F."/>
            <person name="Han C."/>
            <person name="Detter J.C."/>
            <person name="Woyke T."/>
            <person name="Goodwin L."/>
            <person name="Pitluck S."/>
            <person name="Held B."/>
            <person name="Brettin T."/>
            <person name="Tapia R."/>
            <person name="Ivanova N."/>
            <person name="Mikhailova N."/>
            <person name="Pati A."/>
            <person name="Liolios K."/>
            <person name="Chen A."/>
            <person name="Palaniappan K."/>
            <person name="Land M."/>
            <person name="Hauser L."/>
            <person name="Chang Y.J."/>
            <person name="Jeffries C.D."/>
            <person name="Rohde M."/>
            <person name="Goker M."/>
            <person name="Bristow J."/>
            <person name="Eisen J.A."/>
            <person name="Markowitz V."/>
            <person name="Hugenholtz P."/>
            <person name="Klenk H.P."/>
            <person name="Kyrpides N.C."/>
        </authorList>
    </citation>
    <scope>NUCLEOTIDE SEQUENCE [LARGE SCALE GENOMIC DNA]</scope>
    <source>
        <strain evidence="2">DSM 45221 / IAM 15411 / JCM 23193 / KCTC 12865</strain>
    </source>
</reference>
<gene>
    <name evidence="1" type="ordered locus">Caka_0065</name>
</gene>
<dbReference type="KEGG" id="caa:Caka_0065"/>
<evidence type="ECO:0000313" key="1">
    <source>
        <dbReference type="EMBL" id="ADE53094.1"/>
    </source>
</evidence>
<name>D5EKZ2_CORAD</name>
<evidence type="ECO:0008006" key="3">
    <source>
        <dbReference type="Google" id="ProtNLM"/>
    </source>
</evidence>
<dbReference type="Proteomes" id="UP000000925">
    <property type="component" value="Chromosome"/>
</dbReference>
<accession>D5EKZ2</accession>
<dbReference type="RefSeq" id="WP_013041820.1">
    <property type="nucleotide sequence ID" value="NC_014008.1"/>
</dbReference>
<protein>
    <recommendedName>
        <fullName evidence="3">Transcription regulator AsnC/Lrp ligand binding domain-containing protein</fullName>
    </recommendedName>
</protein>
<organism evidence="1 2">
    <name type="scientific">Coraliomargarita akajimensis (strain DSM 45221 / IAM 15411 / JCM 23193 / KCTC 12865 / 04OKA010-24)</name>
    <dbReference type="NCBI Taxonomy" id="583355"/>
    <lineage>
        <taxon>Bacteria</taxon>
        <taxon>Pseudomonadati</taxon>
        <taxon>Verrucomicrobiota</taxon>
        <taxon>Opitutia</taxon>
        <taxon>Puniceicoccales</taxon>
        <taxon>Coraliomargaritaceae</taxon>
        <taxon>Coraliomargarita</taxon>
    </lineage>
</organism>
<dbReference type="HOGENOM" id="CLU_2354964_0_0_0"/>